<organism evidence="1 2">
    <name type="scientific">Cotesia congregata</name>
    <name type="common">Parasitoid wasp</name>
    <name type="synonym">Apanteles congregatus</name>
    <dbReference type="NCBI Taxonomy" id="51543"/>
    <lineage>
        <taxon>Eukaryota</taxon>
        <taxon>Metazoa</taxon>
        <taxon>Ecdysozoa</taxon>
        <taxon>Arthropoda</taxon>
        <taxon>Hexapoda</taxon>
        <taxon>Insecta</taxon>
        <taxon>Pterygota</taxon>
        <taxon>Neoptera</taxon>
        <taxon>Endopterygota</taxon>
        <taxon>Hymenoptera</taxon>
        <taxon>Apocrita</taxon>
        <taxon>Ichneumonoidea</taxon>
        <taxon>Braconidae</taxon>
        <taxon>Microgastrinae</taxon>
        <taxon>Cotesia</taxon>
    </lineage>
</organism>
<sequence>MHDILEGVLEYDLGLILNYFIKEAKLFSLDNFNDRIESLYYGPDEIRNKPRDIKKNQITEKYLKVSAAEALCVIRNLGVLIGHFIPVDDLHWKLCIYLKVIIDIVTSPIIHDDLCDYLQRQISEYLRLLTSLFSNCLKPKHHFLLHYSRVMKLMGPLWNLNTMRAESKNKEAKVDARTAVSRRNICKTIAIKQQLHLSYRFTLNHQNVCKYDYEVDDVTLLKDLPQYSSYCQYLPKSTIEHIYEIKLLKFKARSIKIDIILMIPTSSGPNFFEVFIIIHDFNDQLFIITKNLTDYCYYDEHYQAYEIHPYALNDTPNWRIIRSDDLESCCITHVTKAGNEKKYIVKRWV</sequence>
<dbReference type="AlphaFoldDB" id="A0A8J2HAN8"/>
<keyword evidence="2" id="KW-1185">Reference proteome</keyword>
<evidence type="ECO:0000313" key="1">
    <source>
        <dbReference type="EMBL" id="CAG5084900.1"/>
    </source>
</evidence>
<gene>
    <name evidence="1" type="ORF">HICCMSTLAB_LOCUS4225</name>
</gene>
<reference evidence="1" key="1">
    <citation type="submission" date="2021-04" db="EMBL/GenBank/DDBJ databases">
        <authorList>
            <person name="Chebbi M.A.C M."/>
        </authorList>
    </citation>
    <scope>NUCLEOTIDE SEQUENCE</scope>
</reference>
<accession>A0A8J2HAN8</accession>
<dbReference type="OrthoDB" id="9995573at2759"/>
<dbReference type="Proteomes" id="UP000786811">
    <property type="component" value="Unassembled WGS sequence"/>
</dbReference>
<proteinExistence type="predicted"/>
<dbReference type="EMBL" id="CAJNRD030001118">
    <property type="protein sequence ID" value="CAG5084900.1"/>
    <property type="molecule type" value="Genomic_DNA"/>
</dbReference>
<comment type="caution">
    <text evidence="1">The sequence shown here is derived from an EMBL/GenBank/DDBJ whole genome shotgun (WGS) entry which is preliminary data.</text>
</comment>
<dbReference type="PANTHER" id="PTHR31912:SF34">
    <property type="entry name" value="NOTOCHORD-RELATED PROTEIN"/>
    <property type="match status" value="1"/>
</dbReference>
<dbReference type="PANTHER" id="PTHR31912">
    <property type="entry name" value="IP13529P"/>
    <property type="match status" value="1"/>
</dbReference>
<evidence type="ECO:0000313" key="2">
    <source>
        <dbReference type="Proteomes" id="UP000786811"/>
    </source>
</evidence>
<name>A0A8J2HAN8_COTCN</name>
<protein>
    <submittedName>
        <fullName evidence="1">Uncharacterized protein</fullName>
    </submittedName>
</protein>